<keyword evidence="7" id="KW-1185">Reference proteome</keyword>
<dbReference type="OrthoDB" id="5292475at2"/>
<dbReference type="EMBL" id="VFJB01000006">
    <property type="protein sequence ID" value="KAA0257829.1"/>
    <property type="molecule type" value="Genomic_DNA"/>
</dbReference>
<evidence type="ECO:0000256" key="3">
    <source>
        <dbReference type="ARBA" id="ARBA00022741"/>
    </source>
</evidence>
<evidence type="ECO:0000259" key="5">
    <source>
        <dbReference type="PROSITE" id="PS50893"/>
    </source>
</evidence>
<dbReference type="RefSeq" id="WP_149266802.1">
    <property type="nucleotide sequence ID" value="NZ_VFJB01000006.1"/>
</dbReference>
<protein>
    <submittedName>
        <fullName evidence="6">ABC transporter ATP-binding protein</fullName>
    </submittedName>
</protein>
<evidence type="ECO:0000256" key="2">
    <source>
        <dbReference type="ARBA" id="ARBA00022448"/>
    </source>
</evidence>
<feature type="domain" description="ABC transporter" evidence="5">
    <location>
        <begin position="1"/>
        <end position="233"/>
    </location>
</feature>
<dbReference type="PANTHER" id="PTHR42734">
    <property type="entry name" value="METAL TRANSPORT SYSTEM ATP-BINDING PROTEIN TM_0124-RELATED"/>
    <property type="match status" value="1"/>
</dbReference>
<evidence type="ECO:0000313" key="7">
    <source>
        <dbReference type="Proteomes" id="UP000322876"/>
    </source>
</evidence>
<dbReference type="GO" id="GO:0005524">
    <property type="term" value="F:ATP binding"/>
    <property type="evidence" value="ECO:0007669"/>
    <property type="project" value="UniProtKB-KW"/>
</dbReference>
<keyword evidence="2" id="KW-0813">Transport</keyword>
<dbReference type="InterPro" id="IPR027417">
    <property type="entry name" value="P-loop_NTPase"/>
</dbReference>
<organism evidence="6 7">
    <name type="scientific">Deferribacter autotrophicus</name>
    <dbReference type="NCBI Taxonomy" id="500465"/>
    <lineage>
        <taxon>Bacteria</taxon>
        <taxon>Pseudomonadati</taxon>
        <taxon>Deferribacterota</taxon>
        <taxon>Deferribacteres</taxon>
        <taxon>Deferribacterales</taxon>
        <taxon>Deferribacteraceae</taxon>
        <taxon>Deferribacter</taxon>
    </lineage>
</organism>
<dbReference type="SMART" id="SM00382">
    <property type="entry name" value="AAA"/>
    <property type="match status" value="1"/>
</dbReference>
<dbReference type="PANTHER" id="PTHR42734:SF6">
    <property type="entry name" value="MOLYBDATE IMPORT ATP-BINDING PROTEIN MOLC"/>
    <property type="match status" value="1"/>
</dbReference>
<evidence type="ECO:0000256" key="4">
    <source>
        <dbReference type="ARBA" id="ARBA00022840"/>
    </source>
</evidence>
<dbReference type="AlphaFoldDB" id="A0A5A8F2W1"/>
<name>A0A5A8F2W1_9BACT</name>
<dbReference type="InterPro" id="IPR017871">
    <property type="entry name" value="ABC_transporter-like_CS"/>
</dbReference>
<dbReference type="InterPro" id="IPR050153">
    <property type="entry name" value="Metal_Ion_Import_ABC"/>
</dbReference>
<sequence>MNVIDVKNLNFVQGEFYLKIKHLEIKKGEKVALLGENGAGKSTFFNLISGIYDNYEGEIDINGKNIKDYSSLELAKAISYLPQFSEIIFGFSVFETVLFGRYPKTGGNYGKKDYELTEQWLEKLELKDLRNRKFRELSGGEKRRVMLARVFNQDSDVVVLDEPFSMIDVKFIKTIRGLLDELDKTVICSVHDINQVRGVCDRVVFLKKGEIAKSLKMDEVTREVLSEIFEVDFNNINGYFLAV</sequence>
<keyword evidence="4 6" id="KW-0067">ATP-binding</keyword>
<evidence type="ECO:0000256" key="1">
    <source>
        <dbReference type="ARBA" id="ARBA00005417"/>
    </source>
</evidence>
<comment type="caution">
    <text evidence="6">The sequence shown here is derived from an EMBL/GenBank/DDBJ whole genome shotgun (WGS) entry which is preliminary data.</text>
</comment>
<dbReference type="PROSITE" id="PS00211">
    <property type="entry name" value="ABC_TRANSPORTER_1"/>
    <property type="match status" value="1"/>
</dbReference>
<dbReference type="InterPro" id="IPR003593">
    <property type="entry name" value="AAA+_ATPase"/>
</dbReference>
<evidence type="ECO:0000313" key="6">
    <source>
        <dbReference type="EMBL" id="KAA0257829.1"/>
    </source>
</evidence>
<dbReference type="Proteomes" id="UP000322876">
    <property type="component" value="Unassembled WGS sequence"/>
</dbReference>
<gene>
    <name evidence="6" type="ORF">FHQ18_08785</name>
</gene>
<proteinExistence type="inferred from homology"/>
<reference evidence="6 7" key="1">
    <citation type="submission" date="2019-06" db="EMBL/GenBank/DDBJ databases">
        <title>Genomic insights into carbon and energy metabolism of Deferribacter autotrophicus revealed new metabolic traits in the phylum Deferribacteres.</title>
        <authorList>
            <person name="Slobodkin A.I."/>
            <person name="Slobodkina G.B."/>
            <person name="Allioux M."/>
            <person name="Alain K."/>
            <person name="Jebbar M."/>
            <person name="Shadrin V."/>
            <person name="Kublanov I.V."/>
            <person name="Toshchakov S.V."/>
            <person name="Bonch-Osmolovskaya E.A."/>
        </authorList>
    </citation>
    <scope>NUCLEOTIDE SEQUENCE [LARGE SCALE GENOMIC DNA]</scope>
    <source>
        <strain evidence="6 7">SL50</strain>
    </source>
</reference>
<comment type="similarity">
    <text evidence="1">Belongs to the ABC transporter superfamily.</text>
</comment>
<dbReference type="Gene3D" id="3.40.50.300">
    <property type="entry name" value="P-loop containing nucleotide triphosphate hydrolases"/>
    <property type="match status" value="1"/>
</dbReference>
<accession>A0A5A8F2W1</accession>
<dbReference type="InterPro" id="IPR003439">
    <property type="entry name" value="ABC_transporter-like_ATP-bd"/>
</dbReference>
<dbReference type="PROSITE" id="PS50893">
    <property type="entry name" value="ABC_TRANSPORTER_2"/>
    <property type="match status" value="1"/>
</dbReference>
<dbReference type="GO" id="GO:0016887">
    <property type="term" value="F:ATP hydrolysis activity"/>
    <property type="evidence" value="ECO:0007669"/>
    <property type="project" value="InterPro"/>
</dbReference>
<keyword evidence="3" id="KW-0547">Nucleotide-binding</keyword>
<dbReference type="Pfam" id="PF00005">
    <property type="entry name" value="ABC_tran"/>
    <property type="match status" value="1"/>
</dbReference>
<dbReference type="SUPFAM" id="SSF52540">
    <property type="entry name" value="P-loop containing nucleoside triphosphate hydrolases"/>
    <property type="match status" value="1"/>
</dbReference>